<feature type="non-terminal residue" evidence="9">
    <location>
        <position position="796"/>
    </location>
</feature>
<feature type="coiled-coil region" evidence="6">
    <location>
        <begin position="504"/>
        <end position="531"/>
    </location>
</feature>
<dbReference type="InterPro" id="IPR013655">
    <property type="entry name" value="PAS_fold_3"/>
</dbReference>
<evidence type="ECO:0000313" key="9">
    <source>
        <dbReference type="EMBL" id="KKM14415.1"/>
    </source>
</evidence>
<feature type="domain" description="PAS" evidence="7">
    <location>
        <begin position="14"/>
        <end position="84"/>
    </location>
</feature>
<dbReference type="SUPFAM" id="SSF55785">
    <property type="entry name" value="PYP-like sensor domain (PAS domain)"/>
    <property type="match status" value="6"/>
</dbReference>
<evidence type="ECO:0000256" key="2">
    <source>
        <dbReference type="ARBA" id="ARBA00012438"/>
    </source>
</evidence>
<sequence>MYYLNATQAYLSDSEKRYKILIENIKDCLYEFESDGTLTYVSPQIYDILGYKPEEMIGENQYDYIHKKDLTKFLNSINKVSKTSGNATNEFKMLHKNGSYIDVSTKGNFIKINGSMNFVGILSDISERKEEERLLTESERKFRLLYKNAPLPYQSLDENGCILEVNRAWLNFFGYKKEEVIGKWLGDFMVPSGQDFFKVKFPQFKEEGSVQNIQYVIIRKDGEHRIISFNGAIVYDENGNFERTHCIFQDITERKRDAQRIRDSEEKFRILAEQSLMGIGIVKDNKLIYVNKAYSDMFGYTIEEMRSWVLKNTVNAIHPDDRDFVIKQLEKKKKGDSDIVVHYEYRGIKKSGDIIWVDQYSKSIIYEGKSAIFITLVDISERKKAEEKLKKSEEKYRLLFENMNEGFALCKIITDENNIPVDFLYLEINETFERLTGLKKEETVGKRVTEVIPGIDDSEPNLFEIYGKVALTGENTKFEIFFEPLKIWLSISVYSPKKNYFVAVFDNITERKKAEQELKESEEKFRMIFNNANDAIVIVDLEGKILECNQTTSDRLGYTKEELLLMSPVDFDTPQYAEGVLDRIEKVRQKGELSYEVEHLRKDGLVILTEVNSKLIDFQGKPTILSIARDITIRKKAEEKLISSEKKVQNLINNISDVLIEVNVDGVFTFTSPQIFRLIESRSEQIINSKLIVLLHQEDRDSYQESFKAALNSKAPLFLECKIRHKKGYYIPISIRGSFVEINNVNKFFGVIRDITERKQIENMIKKEIKTLKDLDKIRNNLVTRMSHELKTPLIS</sequence>
<keyword evidence="5" id="KW-0418">Kinase</keyword>
<keyword evidence="6" id="KW-0175">Coiled coil</keyword>
<dbReference type="CDD" id="cd00130">
    <property type="entry name" value="PAS"/>
    <property type="match status" value="5"/>
</dbReference>
<gene>
    <name evidence="9" type="ORF">LCGC14_1706350</name>
</gene>
<dbReference type="PANTHER" id="PTHR43304">
    <property type="entry name" value="PHYTOCHROME-LIKE PROTEIN CPH1"/>
    <property type="match status" value="1"/>
</dbReference>
<dbReference type="NCBIfam" id="TIGR00229">
    <property type="entry name" value="sensory_box"/>
    <property type="match status" value="6"/>
</dbReference>
<name>A0A0F9KGI6_9ZZZZ</name>
<dbReference type="PANTHER" id="PTHR43304:SF1">
    <property type="entry name" value="PAC DOMAIN-CONTAINING PROTEIN"/>
    <property type="match status" value="1"/>
</dbReference>
<evidence type="ECO:0000259" key="7">
    <source>
        <dbReference type="PROSITE" id="PS50112"/>
    </source>
</evidence>
<dbReference type="Pfam" id="PF13426">
    <property type="entry name" value="PAS_9"/>
    <property type="match status" value="2"/>
</dbReference>
<evidence type="ECO:0000256" key="4">
    <source>
        <dbReference type="ARBA" id="ARBA00022679"/>
    </source>
</evidence>
<keyword evidence="3" id="KW-0597">Phosphoprotein</keyword>
<feature type="domain" description="PAS" evidence="7">
    <location>
        <begin position="521"/>
        <end position="591"/>
    </location>
</feature>
<evidence type="ECO:0000256" key="1">
    <source>
        <dbReference type="ARBA" id="ARBA00000085"/>
    </source>
</evidence>
<feature type="domain" description="PAC" evidence="8">
    <location>
        <begin position="717"/>
        <end position="767"/>
    </location>
</feature>
<feature type="domain" description="PAS" evidence="7">
    <location>
        <begin position="284"/>
        <end position="336"/>
    </location>
</feature>
<dbReference type="PROSITE" id="PS50112">
    <property type="entry name" value="PAS"/>
    <property type="match status" value="5"/>
</dbReference>
<dbReference type="EMBL" id="LAZR01015150">
    <property type="protein sequence ID" value="KKM14415.1"/>
    <property type="molecule type" value="Genomic_DNA"/>
</dbReference>
<feature type="domain" description="PAS" evidence="7">
    <location>
        <begin position="138"/>
        <end position="208"/>
    </location>
</feature>
<organism evidence="9">
    <name type="scientific">marine sediment metagenome</name>
    <dbReference type="NCBI Taxonomy" id="412755"/>
    <lineage>
        <taxon>unclassified sequences</taxon>
        <taxon>metagenomes</taxon>
        <taxon>ecological metagenomes</taxon>
    </lineage>
</organism>
<feature type="domain" description="PAC" evidence="8">
    <location>
        <begin position="341"/>
        <end position="391"/>
    </location>
</feature>
<dbReference type="InterPro" id="IPR035965">
    <property type="entry name" value="PAS-like_dom_sf"/>
</dbReference>
<dbReference type="Gene3D" id="3.30.450.20">
    <property type="entry name" value="PAS domain"/>
    <property type="match status" value="6"/>
</dbReference>
<reference evidence="9" key="1">
    <citation type="journal article" date="2015" name="Nature">
        <title>Complex archaea that bridge the gap between prokaryotes and eukaryotes.</title>
        <authorList>
            <person name="Spang A."/>
            <person name="Saw J.H."/>
            <person name="Jorgensen S.L."/>
            <person name="Zaremba-Niedzwiedzka K."/>
            <person name="Martijn J."/>
            <person name="Lind A.E."/>
            <person name="van Eijk R."/>
            <person name="Schleper C."/>
            <person name="Guy L."/>
            <person name="Ettema T.J."/>
        </authorList>
    </citation>
    <scope>NUCLEOTIDE SEQUENCE</scope>
</reference>
<evidence type="ECO:0000259" key="8">
    <source>
        <dbReference type="PROSITE" id="PS50113"/>
    </source>
</evidence>
<comment type="caution">
    <text evidence="9">The sequence shown here is derived from an EMBL/GenBank/DDBJ whole genome shotgun (WGS) entry which is preliminary data.</text>
</comment>
<feature type="domain" description="PAS" evidence="7">
    <location>
        <begin position="644"/>
        <end position="714"/>
    </location>
</feature>
<dbReference type="InterPro" id="IPR000700">
    <property type="entry name" value="PAS-assoc_C"/>
</dbReference>
<accession>A0A0F9KGI6</accession>
<protein>
    <recommendedName>
        <fullName evidence="2">histidine kinase</fullName>
        <ecNumber evidence="2">2.7.13.3</ecNumber>
    </recommendedName>
</protein>
<dbReference type="SMART" id="SM00091">
    <property type="entry name" value="PAS"/>
    <property type="match status" value="6"/>
</dbReference>
<feature type="domain" description="PAC" evidence="8">
    <location>
        <begin position="87"/>
        <end position="137"/>
    </location>
</feature>
<comment type="catalytic activity">
    <reaction evidence="1">
        <text>ATP + protein L-histidine = ADP + protein N-phospho-L-histidine.</text>
        <dbReference type="EC" id="2.7.13.3"/>
    </reaction>
</comment>
<proteinExistence type="predicted"/>
<keyword evidence="4" id="KW-0808">Transferase</keyword>
<dbReference type="Pfam" id="PF08447">
    <property type="entry name" value="PAS_3"/>
    <property type="match status" value="3"/>
</dbReference>
<dbReference type="GO" id="GO:0004673">
    <property type="term" value="F:protein histidine kinase activity"/>
    <property type="evidence" value="ECO:0007669"/>
    <property type="project" value="UniProtKB-EC"/>
</dbReference>
<feature type="domain" description="PAC" evidence="8">
    <location>
        <begin position="593"/>
        <end position="643"/>
    </location>
</feature>
<dbReference type="InterPro" id="IPR052162">
    <property type="entry name" value="Sensor_kinase/Photoreceptor"/>
</dbReference>
<evidence type="ECO:0000256" key="6">
    <source>
        <dbReference type="SAM" id="Coils"/>
    </source>
</evidence>
<dbReference type="EC" id="2.7.13.3" evidence="2"/>
<dbReference type="PROSITE" id="PS50113">
    <property type="entry name" value="PAC"/>
    <property type="match status" value="5"/>
</dbReference>
<dbReference type="InterPro" id="IPR001610">
    <property type="entry name" value="PAC"/>
</dbReference>
<dbReference type="AlphaFoldDB" id="A0A0F9KGI6"/>
<evidence type="ECO:0000256" key="3">
    <source>
        <dbReference type="ARBA" id="ARBA00022553"/>
    </source>
</evidence>
<dbReference type="InterPro" id="IPR000014">
    <property type="entry name" value="PAS"/>
</dbReference>
<evidence type="ECO:0000256" key="5">
    <source>
        <dbReference type="ARBA" id="ARBA00022777"/>
    </source>
</evidence>
<feature type="domain" description="PAC" evidence="8">
    <location>
        <begin position="211"/>
        <end position="263"/>
    </location>
</feature>
<dbReference type="SMART" id="SM00086">
    <property type="entry name" value="PAC"/>
    <property type="match status" value="5"/>
</dbReference>
<dbReference type="Pfam" id="PF13188">
    <property type="entry name" value="PAS_8"/>
    <property type="match status" value="1"/>
</dbReference>